<protein>
    <submittedName>
        <fullName evidence="2">Uncharacterized protein</fullName>
    </submittedName>
</protein>
<organism evidence="2 3">
    <name type="scientific">Variovorax defluvii</name>
    <dbReference type="NCBI Taxonomy" id="913761"/>
    <lineage>
        <taxon>Bacteria</taxon>
        <taxon>Pseudomonadati</taxon>
        <taxon>Pseudomonadota</taxon>
        <taxon>Betaproteobacteria</taxon>
        <taxon>Burkholderiales</taxon>
        <taxon>Comamonadaceae</taxon>
        <taxon>Variovorax</taxon>
    </lineage>
</organism>
<keyword evidence="1" id="KW-1133">Transmembrane helix</keyword>
<reference evidence="3" key="1">
    <citation type="journal article" date="2019" name="Int. J. Syst. Evol. Microbiol.">
        <title>The Global Catalogue of Microorganisms (GCM) 10K type strain sequencing project: providing services to taxonomists for standard genome sequencing and annotation.</title>
        <authorList>
            <consortium name="The Broad Institute Genomics Platform"/>
            <consortium name="The Broad Institute Genome Sequencing Center for Infectious Disease"/>
            <person name="Wu L."/>
            <person name="Ma J."/>
        </authorList>
    </citation>
    <scope>NUCLEOTIDE SEQUENCE [LARGE SCALE GENOMIC DNA]</scope>
    <source>
        <strain evidence="3">JCM 17804</strain>
    </source>
</reference>
<proteinExistence type="predicted"/>
<dbReference type="Proteomes" id="UP001500975">
    <property type="component" value="Unassembled WGS sequence"/>
</dbReference>
<comment type="caution">
    <text evidence="2">The sequence shown here is derived from an EMBL/GenBank/DDBJ whole genome shotgun (WGS) entry which is preliminary data.</text>
</comment>
<sequence>MPGMNLLTASPFLHHALQHANKTVDELDEVEWPHPLSTSDRGWSPPPLEWLFGSFLLCMAIAALPLLGMRWTLPGAMRLGAALTDTVVLSLPVVVPLPFLFLGCAAALILEPRSRTPAAFAAFGAAMAIGLTAAHALLG</sequence>
<keyword evidence="1" id="KW-0812">Transmembrane</keyword>
<accession>A0ABP8GRI1</accession>
<keyword evidence="1" id="KW-0472">Membrane</keyword>
<keyword evidence="3" id="KW-1185">Reference proteome</keyword>
<dbReference type="EMBL" id="BAABGJ010000001">
    <property type="protein sequence ID" value="GAA4328926.1"/>
    <property type="molecule type" value="Genomic_DNA"/>
</dbReference>
<evidence type="ECO:0000256" key="1">
    <source>
        <dbReference type="SAM" id="Phobius"/>
    </source>
</evidence>
<feature type="transmembrane region" description="Helical" evidence="1">
    <location>
        <begin position="50"/>
        <end position="67"/>
    </location>
</feature>
<evidence type="ECO:0000313" key="2">
    <source>
        <dbReference type="EMBL" id="GAA4328926.1"/>
    </source>
</evidence>
<feature type="transmembrane region" description="Helical" evidence="1">
    <location>
        <begin position="87"/>
        <end position="110"/>
    </location>
</feature>
<gene>
    <name evidence="2" type="ORF">GCM10023165_01570</name>
</gene>
<feature type="transmembrane region" description="Helical" evidence="1">
    <location>
        <begin position="116"/>
        <end position="138"/>
    </location>
</feature>
<evidence type="ECO:0000313" key="3">
    <source>
        <dbReference type="Proteomes" id="UP001500975"/>
    </source>
</evidence>
<name>A0ABP8GRI1_9BURK</name>